<name>A0A517PV59_9PLAN</name>
<reference evidence="2 3" key="1">
    <citation type="submission" date="2019-02" db="EMBL/GenBank/DDBJ databases">
        <title>Deep-cultivation of Planctomycetes and their phenomic and genomic characterization uncovers novel biology.</title>
        <authorList>
            <person name="Wiegand S."/>
            <person name="Jogler M."/>
            <person name="Boedeker C."/>
            <person name="Pinto D."/>
            <person name="Vollmers J."/>
            <person name="Rivas-Marin E."/>
            <person name="Kohn T."/>
            <person name="Peeters S.H."/>
            <person name="Heuer A."/>
            <person name="Rast P."/>
            <person name="Oberbeckmann S."/>
            <person name="Bunk B."/>
            <person name="Jeske O."/>
            <person name="Meyerdierks A."/>
            <person name="Storesund J.E."/>
            <person name="Kallscheuer N."/>
            <person name="Luecker S."/>
            <person name="Lage O.M."/>
            <person name="Pohl T."/>
            <person name="Merkel B.J."/>
            <person name="Hornburger P."/>
            <person name="Mueller R.-W."/>
            <person name="Bruemmer F."/>
            <person name="Labrenz M."/>
            <person name="Spormann A.M."/>
            <person name="Op den Camp H."/>
            <person name="Overmann J."/>
            <person name="Amann R."/>
            <person name="Jetten M.S.M."/>
            <person name="Mascher T."/>
            <person name="Medema M.H."/>
            <person name="Devos D.P."/>
            <person name="Kaster A.-K."/>
            <person name="Ovreas L."/>
            <person name="Rohde M."/>
            <person name="Galperin M.Y."/>
            <person name="Jogler C."/>
        </authorList>
    </citation>
    <scope>NUCLEOTIDE SEQUENCE [LARGE SCALE GENOMIC DNA]</scope>
    <source>
        <strain evidence="2 3">HG66A1</strain>
    </source>
</reference>
<sequence>MILTSLLRQDSGKRPSVLAGVSLFCLLLSCLISLPGCKDTTKKKGGGTKTGAANPAAEQEDPECHSYIDNAINMMQPERMGISSTLTGALSLLNEWAGMCGKFDSEPPTLKDSQRTFLKKYLSEEQLAKLELTRFTEIDGKFIRDSQLFNGMVTAAIEGKKNDRDRATAAFYYCMNNIDLVPDAKNALPLGPYEICVIGSGSAKQRAWVFIDLMRQLRIDAVLFEAAKPAPYKLLVGVLLEDKIYLYDPVLGMPVPSPDQPADTIQIQIPATFAEVQKDPALLKNLYGKYAESRFSAEELKTAQVEIIGRSCEWASRMRRLEDSLSRKQTFVLYRNLDPLEGDPGFIGHVQSIGKGILKENPLVVSEYADQEIDKSEAVTGEEAKKLALVKLPFRAPVPYDVKGRKENAQGFFEVPWGSPTKKLLKTRITQLMGNQSAAIKSYVSTRLEERFPVDLVVPPDIRQMHVLAAQNAAYFMAIGQFIQGEYASAARSFDTFLRHRFYIHRDGQGKWLGRSLSVMFHMAIADAESDKLNSAIFSLSENEKHSPEAMQPAFAYFSERWKTIRDNNKKK</sequence>
<evidence type="ECO:0000313" key="2">
    <source>
        <dbReference type="EMBL" id="QDT23248.1"/>
    </source>
</evidence>
<evidence type="ECO:0000313" key="3">
    <source>
        <dbReference type="Proteomes" id="UP000320421"/>
    </source>
</evidence>
<organism evidence="2 3">
    <name type="scientific">Gimesia chilikensis</name>
    <dbReference type="NCBI Taxonomy" id="2605989"/>
    <lineage>
        <taxon>Bacteria</taxon>
        <taxon>Pseudomonadati</taxon>
        <taxon>Planctomycetota</taxon>
        <taxon>Planctomycetia</taxon>
        <taxon>Planctomycetales</taxon>
        <taxon>Planctomycetaceae</taxon>
        <taxon>Gimesia</taxon>
    </lineage>
</organism>
<feature type="region of interest" description="Disordered" evidence="1">
    <location>
        <begin position="42"/>
        <end position="61"/>
    </location>
</feature>
<keyword evidence="3" id="KW-1185">Reference proteome</keyword>
<accession>A0A517PV59</accession>
<gene>
    <name evidence="2" type="ORF">HG66A1_50650</name>
</gene>
<dbReference type="AlphaFoldDB" id="A0A517PV59"/>
<dbReference type="RefSeq" id="WP_145190372.1">
    <property type="nucleotide sequence ID" value="NZ_CP036266.1"/>
</dbReference>
<protein>
    <submittedName>
        <fullName evidence="2">Uncharacterized protein</fullName>
    </submittedName>
</protein>
<dbReference type="EMBL" id="CP036266">
    <property type="protein sequence ID" value="QDT23248.1"/>
    <property type="molecule type" value="Genomic_DNA"/>
</dbReference>
<dbReference type="Proteomes" id="UP000320421">
    <property type="component" value="Chromosome"/>
</dbReference>
<dbReference type="OrthoDB" id="212511at2"/>
<proteinExistence type="predicted"/>
<evidence type="ECO:0000256" key="1">
    <source>
        <dbReference type="SAM" id="MobiDB-lite"/>
    </source>
</evidence>